<proteinExistence type="predicted"/>
<accession>A0A9D7E3Z2</accession>
<reference evidence="3" key="1">
    <citation type="submission" date="2020-10" db="EMBL/GenBank/DDBJ databases">
        <title>Connecting structure to function with the recovery of over 1000 high-quality activated sludge metagenome-assembled genomes encoding full-length rRNA genes using long-read sequencing.</title>
        <authorList>
            <person name="Singleton C.M."/>
            <person name="Petriglieri F."/>
            <person name="Kristensen J.M."/>
            <person name="Kirkegaard R.H."/>
            <person name="Michaelsen T.Y."/>
            <person name="Andersen M.H."/>
            <person name="Karst S.M."/>
            <person name="Dueholm M.S."/>
            <person name="Nielsen P.H."/>
            <person name="Albertsen M."/>
        </authorList>
    </citation>
    <scope>NUCLEOTIDE SEQUENCE</scope>
    <source>
        <strain evidence="3">Bjer_18-Q3-R1-45_BAT3C.347</strain>
    </source>
</reference>
<organism evidence="3 4">
    <name type="scientific">Candidatus Methylophosphatis roskildensis</name>
    <dbReference type="NCBI Taxonomy" id="2899263"/>
    <lineage>
        <taxon>Bacteria</taxon>
        <taxon>Pseudomonadati</taxon>
        <taxon>Pseudomonadota</taxon>
        <taxon>Betaproteobacteria</taxon>
        <taxon>Nitrosomonadales</taxon>
        <taxon>Sterolibacteriaceae</taxon>
        <taxon>Candidatus Methylophosphatis</taxon>
    </lineage>
</organism>
<protein>
    <recommendedName>
        <fullName evidence="5">Transposase</fullName>
    </recommendedName>
</protein>
<name>A0A9D7E3Z2_9PROT</name>
<evidence type="ECO:0000256" key="1">
    <source>
        <dbReference type="SAM" id="Coils"/>
    </source>
</evidence>
<feature type="compositionally biased region" description="Basic and acidic residues" evidence="2">
    <location>
        <begin position="104"/>
        <end position="113"/>
    </location>
</feature>
<feature type="region of interest" description="Disordered" evidence="2">
    <location>
        <begin position="104"/>
        <end position="140"/>
    </location>
</feature>
<dbReference type="Proteomes" id="UP000807785">
    <property type="component" value="Unassembled WGS sequence"/>
</dbReference>
<feature type="coiled-coil region" evidence="1">
    <location>
        <begin position="69"/>
        <end position="103"/>
    </location>
</feature>
<dbReference type="AlphaFoldDB" id="A0A9D7E3Z2"/>
<evidence type="ECO:0000313" key="3">
    <source>
        <dbReference type="EMBL" id="MBK6973332.1"/>
    </source>
</evidence>
<sequence length="208" mass="22776">MDGTVQLPCSSAARGEAKSTPFGDVFVTLSKQEHIELVWAAKYWKMEHGRAAACAEPRGGVPGAIPTSRAAAQAREAALLCELEAAQAKIRDLQQRLFARKSERGSLIDDKHRGAPVGSRRRGQQRGAPGHGRSRQAHLPLRTEDIELESALCPACGEPLGAFAGTEDCEVVEVEVRAYRRLIRRRRYRRTCECEALPGIVTAPPRRG</sequence>
<keyword evidence="1" id="KW-0175">Coiled coil</keyword>
<evidence type="ECO:0008006" key="5">
    <source>
        <dbReference type="Google" id="ProtNLM"/>
    </source>
</evidence>
<evidence type="ECO:0000256" key="2">
    <source>
        <dbReference type="SAM" id="MobiDB-lite"/>
    </source>
</evidence>
<evidence type="ECO:0000313" key="4">
    <source>
        <dbReference type="Proteomes" id="UP000807785"/>
    </source>
</evidence>
<comment type="caution">
    <text evidence="3">The sequence shown here is derived from an EMBL/GenBank/DDBJ whole genome shotgun (WGS) entry which is preliminary data.</text>
</comment>
<dbReference type="EMBL" id="JADJEV010000003">
    <property type="protein sequence ID" value="MBK6973332.1"/>
    <property type="molecule type" value="Genomic_DNA"/>
</dbReference>
<gene>
    <name evidence="3" type="ORF">IPH26_10450</name>
</gene>